<evidence type="ECO:0000313" key="2">
    <source>
        <dbReference type="EMBL" id="GEO18858.1"/>
    </source>
</evidence>
<protein>
    <submittedName>
        <fullName evidence="2">Uncharacterized protein</fullName>
    </submittedName>
</protein>
<gene>
    <name evidence="2" type="ORF">MAE02_65540</name>
</gene>
<keyword evidence="1" id="KW-0175">Coiled coil</keyword>
<proteinExistence type="predicted"/>
<sequence>MLQEKENILTETEEQCEILARLVEQAQTLLPTAEGALSKAITEVIEESLARGWIFSGSLHDLISEMDERLEAFSIDELAQVFDFEEVQVWANTTRSIPTTANNAVAIRNAAFLLIQLKAMGFRIDDTLLSSRVRPALEKKRFLVGREFYVYWQQELEAKREAFVLYCAPVSPVSAVSEASLPLGHTMRIIHEGEHTIGVEVTPPPSSKAGAA</sequence>
<comment type="caution">
    <text evidence="2">The sequence shown here is derived from an EMBL/GenBank/DDBJ whole genome shotgun (WGS) entry which is preliminary data.</text>
</comment>
<keyword evidence="3" id="KW-1185">Reference proteome</keyword>
<organism evidence="2 3">
    <name type="scientific">Microvirga aerophila</name>
    <dbReference type="NCBI Taxonomy" id="670291"/>
    <lineage>
        <taxon>Bacteria</taxon>
        <taxon>Pseudomonadati</taxon>
        <taxon>Pseudomonadota</taxon>
        <taxon>Alphaproteobacteria</taxon>
        <taxon>Hyphomicrobiales</taxon>
        <taxon>Methylobacteriaceae</taxon>
        <taxon>Microvirga</taxon>
    </lineage>
</organism>
<dbReference type="AlphaFoldDB" id="A0A512C3S7"/>
<evidence type="ECO:0000256" key="1">
    <source>
        <dbReference type="SAM" id="Coils"/>
    </source>
</evidence>
<accession>A0A512C3S7</accession>
<reference evidence="2 3" key="1">
    <citation type="submission" date="2019-07" db="EMBL/GenBank/DDBJ databases">
        <title>Whole genome shotgun sequence of Microvirga aerophila NBRC 106136.</title>
        <authorList>
            <person name="Hosoyama A."/>
            <person name="Uohara A."/>
            <person name="Ohji S."/>
            <person name="Ichikawa N."/>
        </authorList>
    </citation>
    <scope>NUCLEOTIDE SEQUENCE [LARGE SCALE GENOMIC DNA]</scope>
    <source>
        <strain evidence="2 3">NBRC 106136</strain>
    </source>
</reference>
<dbReference type="Proteomes" id="UP000321085">
    <property type="component" value="Unassembled WGS sequence"/>
</dbReference>
<dbReference type="EMBL" id="BJYU01000260">
    <property type="protein sequence ID" value="GEO18858.1"/>
    <property type="molecule type" value="Genomic_DNA"/>
</dbReference>
<dbReference type="RefSeq" id="WP_170285187.1">
    <property type="nucleotide sequence ID" value="NZ_BJYU01000260.1"/>
</dbReference>
<evidence type="ECO:0000313" key="3">
    <source>
        <dbReference type="Proteomes" id="UP000321085"/>
    </source>
</evidence>
<feature type="coiled-coil region" evidence="1">
    <location>
        <begin position="2"/>
        <end position="29"/>
    </location>
</feature>
<name>A0A512C3S7_9HYPH</name>